<reference evidence="1 2" key="1">
    <citation type="journal article" date="2020" name="ISME J.">
        <title>Enrichment and physiological characterization of a novel comammox Nitrospira indicates ammonium inhibition of complete nitrification.</title>
        <authorList>
            <person name="Sakoula D."/>
            <person name="Koch H."/>
            <person name="Frank J."/>
            <person name="Jetten M.S.M."/>
            <person name="van Kessel M.A.H.J."/>
            <person name="Lucker S."/>
        </authorList>
    </citation>
    <scope>NUCLEOTIDE SEQUENCE [LARGE SCALE GENOMIC DNA]</scope>
    <source>
        <strain evidence="1">Comreactor17</strain>
    </source>
</reference>
<organism evidence="1 2">
    <name type="scientific">Candidatus Nitrospira kreftii</name>
    <dbReference type="NCBI Taxonomy" id="2652173"/>
    <lineage>
        <taxon>Bacteria</taxon>
        <taxon>Pseudomonadati</taxon>
        <taxon>Nitrospirota</taxon>
        <taxon>Nitrospiria</taxon>
        <taxon>Nitrospirales</taxon>
        <taxon>Nitrospiraceae</taxon>
        <taxon>Nitrospira</taxon>
    </lineage>
</organism>
<protein>
    <submittedName>
        <fullName evidence="1">Uncharacterized protein</fullName>
    </submittedName>
</protein>
<dbReference type="Proteomes" id="UP000593737">
    <property type="component" value="Chromosome"/>
</dbReference>
<evidence type="ECO:0000313" key="2">
    <source>
        <dbReference type="Proteomes" id="UP000593737"/>
    </source>
</evidence>
<dbReference type="KEGG" id="nkf:Nkreftii_002397"/>
<accession>A0A7S8IZU3</accession>
<sequence length="118" mass="13572">MLSRAARNAKPLVKFFFMSKDIVHFEWHLTPRGWVRGDWSANEPLHSRVPPPADRVETWVTTEITYDMQFAKAERKWALAWASAQHSELERTALRTSVRGLAPESETAKPVPTDFPLN</sequence>
<gene>
    <name evidence="1" type="ORF">Nkreftii_002397</name>
</gene>
<dbReference type="EMBL" id="CP047423">
    <property type="protein sequence ID" value="QPD04623.1"/>
    <property type="molecule type" value="Genomic_DNA"/>
</dbReference>
<proteinExistence type="predicted"/>
<evidence type="ECO:0000313" key="1">
    <source>
        <dbReference type="EMBL" id="QPD04623.1"/>
    </source>
</evidence>
<dbReference type="AlphaFoldDB" id="A0A7S8IZU3"/>
<name>A0A7S8IZU3_9BACT</name>